<evidence type="ECO:0000256" key="3">
    <source>
        <dbReference type="SAM" id="MobiDB-lite"/>
    </source>
</evidence>
<proteinExistence type="inferred from homology"/>
<dbReference type="InterPro" id="IPR050592">
    <property type="entry name" value="GDSL_lipolytic_enzyme"/>
</dbReference>
<dbReference type="PANTHER" id="PTHR45642:SF49">
    <property type="entry name" value="ANTHER-SPECIFIC PROLINE-RICH PROTEIN APG"/>
    <property type="match status" value="1"/>
</dbReference>
<comment type="similarity">
    <text evidence="1">Belongs to the 'GDSL' lipolytic enzyme family.</text>
</comment>
<dbReference type="AlphaFoldDB" id="A0A8S1ZJ47"/>
<dbReference type="Pfam" id="PF00657">
    <property type="entry name" value="Lipase_GDSL"/>
    <property type="match status" value="3"/>
</dbReference>
<organism evidence="5 6">
    <name type="scientific">Arabidopsis arenosa</name>
    <name type="common">Sand rock-cress</name>
    <name type="synonym">Cardaminopsis arenosa</name>
    <dbReference type="NCBI Taxonomy" id="38785"/>
    <lineage>
        <taxon>Eukaryota</taxon>
        <taxon>Viridiplantae</taxon>
        <taxon>Streptophyta</taxon>
        <taxon>Embryophyta</taxon>
        <taxon>Tracheophyta</taxon>
        <taxon>Spermatophyta</taxon>
        <taxon>Magnoliopsida</taxon>
        <taxon>eudicotyledons</taxon>
        <taxon>Gunneridae</taxon>
        <taxon>Pentapetalae</taxon>
        <taxon>rosids</taxon>
        <taxon>malvids</taxon>
        <taxon>Brassicales</taxon>
        <taxon>Brassicaceae</taxon>
        <taxon>Camelineae</taxon>
        <taxon>Arabidopsis</taxon>
    </lineage>
</organism>
<reference evidence="5" key="1">
    <citation type="submission" date="2021-01" db="EMBL/GenBank/DDBJ databases">
        <authorList>
            <person name="Bezrukov I."/>
        </authorList>
    </citation>
    <scope>NUCLEOTIDE SEQUENCE</scope>
</reference>
<dbReference type="CDD" id="cd01837">
    <property type="entry name" value="SGNH_plant_lipase_like"/>
    <property type="match status" value="3"/>
</dbReference>
<dbReference type="GO" id="GO:0016298">
    <property type="term" value="F:lipase activity"/>
    <property type="evidence" value="ECO:0007669"/>
    <property type="project" value="InterPro"/>
</dbReference>
<protein>
    <submittedName>
        <fullName evidence="5">Uncharacterized protein</fullName>
    </submittedName>
</protein>
<keyword evidence="6" id="KW-1185">Reference proteome</keyword>
<dbReference type="InterPro" id="IPR008265">
    <property type="entry name" value="Lipase_GDSL_AS"/>
</dbReference>
<feature type="compositionally biased region" description="Pro residues" evidence="3">
    <location>
        <begin position="325"/>
        <end position="345"/>
    </location>
</feature>
<gene>
    <name evidence="5" type="ORF">AARE701A_LOCUS1663</name>
</gene>
<dbReference type="PROSITE" id="PS01098">
    <property type="entry name" value="LIPASE_GDSL_SER"/>
    <property type="match status" value="2"/>
</dbReference>
<dbReference type="GO" id="GO:0006629">
    <property type="term" value="P:lipid metabolic process"/>
    <property type="evidence" value="ECO:0007669"/>
    <property type="project" value="InterPro"/>
</dbReference>
<dbReference type="InterPro" id="IPR035669">
    <property type="entry name" value="SGNH_plant_lipase-like"/>
</dbReference>
<dbReference type="Gene3D" id="3.40.50.1110">
    <property type="entry name" value="SGNH hydrolase"/>
    <property type="match status" value="3"/>
</dbReference>
<name>A0A8S1ZJ47_ARAAE</name>
<dbReference type="EMBL" id="LR999451">
    <property type="protein sequence ID" value="CAE5958018.1"/>
    <property type="molecule type" value="Genomic_DNA"/>
</dbReference>
<accession>A0A8S1ZJ47</accession>
<feature type="compositionally biased region" description="Pro residues" evidence="3">
    <location>
        <begin position="668"/>
        <end position="797"/>
    </location>
</feature>
<evidence type="ECO:0000313" key="6">
    <source>
        <dbReference type="Proteomes" id="UP000682877"/>
    </source>
</evidence>
<evidence type="ECO:0000256" key="4">
    <source>
        <dbReference type="SAM" id="SignalP"/>
    </source>
</evidence>
<evidence type="ECO:0000256" key="2">
    <source>
        <dbReference type="ARBA" id="ARBA00022729"/>
    </source>
</evidence>
<dbReference type="InterPro" id="IPR036514">
    <property type="entry name" value="SGNH_hydro_sf"/>
</dbReference>
<dbReference type="InterPro" id="IPR001087">
    <property type="entry name" value="GDSL"/>
</dbReference>
<keyword evidence="2 4" id="KW-0732">Signal</keyword>
<dbReference type="Proteomes" id="UP000682877">
    <property type="component" value="Chromosome 1"/>
</dbReference>
<dbReference type="FunFam" id="3.40.50.1110:FF:000003">
    <property type="entry name" value="GDSL esterase/lipase APG"/>
    <property type="match status" value="3"/>
</dbReference>
<dbReference type="PRINTS" id="PR01217">
    <property type="entry name" value="PRICHEXTENSN"/>
</dbReference>
<feature type="region of interest" description="Disordered" evidence="3">
    <location>
        <begin position="324"/>
        <end position="348"/>
    </location>
</feature>
<evidence type="ECO:0000256" key="1">
    <source>
        <dbReference type="ARBA" id="ARBA00008668"/>
    </source>
</evidence>
<feature type="region of interest" description="Disordered" evidence="3">
    <location>
        <begin position="668"/>
        <end position="803"/>
    </location>
</feature>
<feature type="chain" id="PRO_5035854570" evidence="4">
    <location>
        <begin position="23"/>
        <end position="1143"/>
    </location>
</feature>
<sequence length="1143" mass="123637">MKQYSLILFLSSVIVFFTTTTATTTLPASLSSNATFPALIVFGDSYADTGNNNYLNTIAKCNYPPYGINFEGDTPTGRFGDGEVFPDLIAEGLGIKRTIPASLDPSLTPQDLLTGVSFASGGSGFNPRISKSRSALSMTDQLKQLKEYIEKLKQNGGEETTDYIISKSLFLVVAGSNDVPSATAGNFQLDVPSYTSSVIKLASDFMKKLYGYGARRILVVGVPPFGCLPSQRTLGGGLQRDCDQNYNDASKLFNSKLSSMLDSLSETLQDAKLVYFDYYNSLLELIQSPQKYGFEVADRGCCGTGLIEVIWLCNKYTASRVTNPGPAPAPEPKPCPSPGPNPGPATPRTHNTTFPAIFAFGDSILDTGNNDYILTLIKANFLPYGMNFPDKVPTGRFCNGKIPSDFIADYLGVKPVVPAYLRPGLTQEDLLTGVSFASGGSGYDPLTPIVVSAISMSKQLTYFQEYIEKVKGFVGKEKAEHIISKGLALVVAGSDDLANTYYGEHLEEFLYDIDTYTSFMASSAASFAMQLYESGARKIGFIGVSPIGCIPIQRTTRGGLTRKCADELNFAAQLFNSKLSTSLNEVAKTMKNTTLVYIDIYSSFNEMIQNPKKYGFDEIDRGCCGTGLVELGPLCNKFTSLLCKNVMNRRLWPWPLWPRPYPQPWPMNPPAPDPSPKPSPPPVPSPKPVAPPGPSPCPSPPPKPQPKPPPAPSPTPCPSPPPKPQPKPASPPACPPTPPKPQPKPAPPPAPKPAPCPSPPKPPAPTPKPVPPHGPPPKPAPAPTPAPSPKPAPSPPKPENKTIPAVFFFGDSVFDTGNNNNRETKIKSNYRPYGMDFKFGVATGRFSNGMVASDYLSKYMGVKETVPAYLDPKVQPNDLLTGVSFASGGAGYNPTTSEAANAIPMLDQLTYFQDYIEKVNRLRQEKSQEKLVGLEKTNQLIAKGVAIVVAGSNDLIITYFGSGAQRLKNDIDSYTTIIADSAASFVLQLYGYGARRIGVIGTPPLGCVPSQRLKKKKICNEELNYASQLFNSKLLLILGQLSKTLPNSTFVYMDIYTIFSQMLETPGAYGFEETKKPCCKTGLLSGGALCKKATSKICPNTSSYLFWDGVHPTQRAYKTINKKTWAVSVTKNVVKQTTFEIVM</sequence>
<dbReference type="PANTHER" id="PTHR45642">
    <property type="entry name" value="GDSL ESTERASE/LIPASE EXL3"/>
    <property type="match status" value="1"/>
</dbReference>
<feature type="signal peptide" evidence="4">
    <location>
        <begin position="1"/>
        <end position="22"/>
    </location>
</feature>
<evidence type="ECO:0000313" key="5">
    <source>
        <dbReference type="EMBL" id="CAE5958018.1"/>
    </source>
</evidence>